<sequence length="939" mass="108663">MSNKIEFQSLEDIQKQFNYTTDTQKLHTLVNKMSHFITETNVDSSINFFLRHIIHSDKAKVLVSLCALSYFPHIHVFIAAEKIQKLAIILLTPTSSKQAKLSKILAAIGICYTLESLNFTCISFLLQFAKQFQGMTLICEFTLFNVFEKFNFEDKNAIAQQVFQTLPMQNCYRQFQGNESQEFANILIEALDYQDHCFVQKFIVDFAQYDDQFLRDVFAFIRLSEKKSLILGVIQQIMMTEALKEKSTRLLFDIVEVQSLQQMIEELVLSSDKEDIVYIENLIQAIGLTQNTEYKDQIVINVSKSKKIISNKVINSFVCFVSDTNIMQIIENISEILEDITNFDCMNIAINFIVNICKVKQSLGCNLFIATINELFSVISQIDIKLKIKQCIQSEDQKNIILSKMYGLVIHQNTQVQYISELLLQGYQSKIFSSFDVEESFKILYNSLQLIKFDSNIQESIEIAQICKECIYFMSILALFQTQQFKPSLKLFNQITLILHDNYTNVENMIELLGEKVVCFINSFVSIPNRILNNFNIQVFKMFLPMFDIQIIGRICSNINIDYLIESQDIDATGDQDDEDQEIIEDQIEQEELSEVDSIQSLNEDAYDQALAALVLNVKEQAKLKQQPHQIALKSLDLLRTFIDQQPNSPLLYMVLQSLFNFLCNPIGDTKKLQKYDKNLLETCINKAKLIIDSVVQNKKLKSIITADELYDDHRQLLIGEWIEQLQQYIKTRSTYSPVALKIIKLVCFALVNTKQEQLIQQSNLDLLNLFTMLSSFIIQEKVVLTKEFYLDFYSVQFNAYYPQFTQILIQQISQLQSIKSGLLAIGILQALFTTRSVEVTTDEKQQFIKQLVNFVINESKKQFEQDFIGKDRQYQLSILKQLLNDTCKFLISTGKRISISLKDINVEAQANYQFCKNCNIKDNQQILSYLLKIIELTK</sequence>
<evidence type="ECO:0000313" key="3">
    <source>
        <dbReference type="Proteomes" id="UP000018208"/>
    </source>
</evidence>
<dbReference type="VEuPathDB" id="GiardiaDB:SS50377_23239"/>
<keyword evidence="3" id="KW-1185">Reference proteome</keyword>
<proteinExistence type="predicted"/>
<accession>V6LHQ1</accession>
<dbReference type="AlphaFoldDB" id="V6LHQ1"/>
<dbReference type="Proteomes" id="UP000018208">
    <property type="component" value="Unassembled WGS sequence"/>
</dbReference>
<dbReference type="EMBL" id="KI546129">
    <property type="protein sequence ID" value="EST44082.1"/>
    <property type="molecule type" value="Genomic_DNA"/>
</dbReference>
<evidence type="ECO:0000313" key="2">
    <source>
        <dbReference type="EMBL" id="KAH0575599.1"/>
    </source>
</evidence>
<reference evidence="1 2" key="1">
    <citation type="journal article" date="2014" name="PLoS Genet.">
        <title>The Genome of Spironucleus salmonicida Highlights a Fish Pathogen Adapted to Fluctuating Environments.</title>
        <authorList>
            <person name="Xu F."/>
            <person name="Jerlstrom-Hultqvist J."/>
            <person name="Einarsson E."/>
            <person name="Astvaldsson A."/>
            <person name="Svard S.G."/>
            <person name="Andersson J.O."/>
        </authorList>
    </citation>
    <scope>NUCLEOTIDE SEQUENCE</scope>
    <source>
        <strain evidence="2">ATCC 50377</strain>
    </source>
</reference>
<evidence type="ECO:0000313" key="1">
    <source>
        <dbReference type="EMBL" id="EST44082.1"/>
    </source>
</evidence>
<gene>
    <name evidence="1" type="ORF">SS50377_16152</name>
    <name evidence="2" type="ORF">SS50377_23239</name>
</gene>
<reference evidence="2" key="2">
    <citation type="submission" date="2020-12" db="EMBL/GenBank/DDBJ databases">
        <title>New Spironucleus salmonicida genome in near-complete chromosomes.</title>
        <authorList>
            <person name="Xu F."/>
            <person name="Kurt Z."/>
            <person name="Jimenez-Gonzalez A."/>
            <person name="Astvaldsson A."/>
            <person name="Andersson J.O."/>
            <person name="Svard S.G."/>
        </authorList>
    </citation>
    <scope>NUCLEOTIDE SEQUENCE</scope>
    <source>
        <strain evidence="2">ATCC 50377</strain>
    </source>
</reference>
<dbReference type="EMBL" id="AUWU02000003">
    <property type="protein sequence ID" value="KAH0575599.1"/>
    <property type="molecule type" value="Genomic_DNA"/>
</dbReference>
<protein>
    <submittedName>
        <fullName evidence="1">Uncharacterized protein</fullName>
    </submittedName>
</protein>
<organism evidence="1">
    <name type="scientific">Spironucleus salmonicida</name>
    <dbReference type="NCBI Taxonomy" id="348837"/>
    <lineage>
        <taxon>Eukaryota</taxon>
        <taxon>Metamonada</taxon>
        <taxon>Diplomonadida</taxon>
        <taxon>Hexamitidae</taxon>
        <taxon>Hexamitinae</taxon>
        <taxon>Spironucleus</taxon>
    </lineage>
</organism>
<name>V6LHQ1_9EUKA</name>